<proteinExistence type="predicted"/>
<accession>A0AAE6G2S0</accession>
<evidence type="ECO:0000256" key="2">
    <source>
        <dbReference type="SAM" id="SignalP"/>
    </source>
</evidence>
<feature type="region of interest" description="Disordered" evidence="1">
    <location>
        <begin position="373"/>
        <end position="486"/>
    </location>
</feature>
<dbReference type="NCBIfam" id="TIGR04566">
    <property type="entry name" value="myxo_TraA_Nterm"/>
    <property type="match status" value="1"/>
</dbReference>
<dbReference type="InterPro" id="IPR030819">
    <property type="entry name" value="Myxo_TraA_N"/>
</dbReference>
<evidence type="ECO:0000313" key="3">
    <source>
        <dbReference type="EMBL" id="QDE69920.1"/>
    </source>
</evidence>
<evidence type="ECO:0000313" key="4">
    <source>
        <dbReference type="Proteomes" id="UP000320179"/>
    </source>
</evidence>
<dbReference type="RefSeq" id="WP_140799348.1">
    <property type="nucleotide sequence ID" value="NZ_CP017173.1"/>
</dbReference>
<evidence type="ECO:0000256" key="1">
    <source>
        <dbReference type="SAM" id="MobiDB-lite"/>
    </source>
</evidence>
<dbReference type="EMBL" id="CP017174">
    <property type="protein sequence ID" value="QDE69920.1"/>
    <property type="molecule type" value="Genomic_DNA"/>
</dbReference>
<name>A0AAE6G2S0_MYXXA</name>
<reference evidence="3 4" key="1">
    <citation type="journal article" date="2019" name="Science">
        <title>Social genes are selection hotspots in kin groups of a soil microbe.</title>
        <authorList>
            <person name="Wielgoss S."/>
            <person name="Wolfensberger R."/>
            <person name="Sun L."/>
            <person name="Fiegna F."/>
            <person name="Velicer G.J."/>
        </authorList>
    </citation>
    <scope>NUCLEOTIDE SEQUENCE [LARGE SCALE GENOMIC DNA]</scope>
    <source>
        <strain evidence="3 4">MC3.5.9c15</strain>
    </source>
</reference>
<sequence length="512" mass="52384">MRLLRVLLPLLCGLSIPLPASAQFVTVSGPPVAPLPETAGLGLCAATSVSRNPAADFPQTQSTYVAGINAFMEANRSNRVTSVLRTPLDLSNNLNDGRTLSYGDFTGVAAGCPLGGCDFGDDDDFTSFATRLRGFIAVTNDMLNRPLHFGFYADDSVSLTLFDRNQTSYPVINRPPTLGAPTWRATKTVYFEQPGLYGVEVLHTNMSEHSALEISMYDGDFADFERAANTPPVINLAAAGFVLVTPEMFHQTESGQSLLPTLTECAQCNRQFSNGPGNGGCEAGYRCNAAALCAPCDSSLFCGASCSPCGASTPYCVSQTEDFVCAQCRDANDCVALDECHLPNCTETGTCASTPVEDGTECTGGTCQQGECRPMDAGTPDAGGPGEVDGGPIPETDGGDMGTDGGDTGSDGGDTGSDGGDTGTDGGDTGSDGGDTGTDGGDTGTDGGTSTPDSGVPAVDAGSNDGGSPAPPTEPASGCGCQGGPQALLPMALLALARVVRRDRRLGTPSRD</sequence>
<dbReference type="Proteomes" id="UP000320179">
    <property type="component" value="Chromosome"/>
</dbReference>
<evidence type="ECO:0008006" key="5">
    <source>
        <dbReference type="Google" id="ProtNLM"/>
    </source>
</evidence>
<feature type="compositionally biased region" description="Gly residues" evidence="1">
    <location>
        <begin position="399"/>
        <end position="447"/>
    </location>
</feature>
<keyword evidence="2" id="KW-0732">Signal</keyword>
<feature type="signal peptide" evidence="2">
    <location>
        <begin position="1"/>
        <end position="22"/>
    </location>
</feature>
<dbReference type="InterPro" id="IPR017756">
    <property type="entry name" value="TM_Gly-Cys-Arg_CS"/>
</dbReference>
<feature type="chain" id="PRO_5041952385" description="TraA" evidence="2">
    <location>
        <begin position="23"/>
        <end position="512"/>
    </location>
</feature>
<dbReference type="AlphaFoldDB" id="A0AAE6G2S0"/>
<organism evidence="3 4">
    <name type="scientific">Myxococcus xanthus</name>
    <dbReference type="NCBI Taxonomy" id="34"/>
    <lineage>
        <taxon>Bacteria</taxon>
        <taxon>Pseudomonadati</taxon>
        <taxon>Myxococcota</taxon>
        <taxon>Myxococcia</taxon>
        <taxon>Myxococcales</taxon>
        <taxon>Cystobacterineae</taxon>
        <taxon>Myxococcaceae</taxon>
        <taxon>Myxococcus</taxon>
    </lineage>
</organism>
<dbReference type="NCBIfam" id="TIGR03382">
    <property type="entry name" value="GC_trans_RRR"/>
    <property type="match status" value="1"/>
</dbReference>
<gene>
    <name evidence="3" type="ORF">BHS09_24710</name>
</gene>
<protein>
    <recommendedName>
        <fullName evidence="5">TraA</fullName>
    </recommendedName>
</protein>